<feature type="transmembrane region" description="Helical" evidence="7">
    <location>
        <begin position="184"/>
        <end position="202"/>
    </location>
</feature>
<dbReference type="RefSeq" id="WP_377467438.1">
    <property type="nucleotide sequence ID" value="NZ_JBHLWN010000001.1"/>
</dbReference>
<keyword evidence="2 7" id="KW-0813">Transport</keyword>
<proteinExistence type="inferred from homology"/>
<dbReference type="InterPro" id="IPR035906">
    <property type="entry name" value="MetI-like_sf"/>
</dbReference>
<dbReference type="PANTHER" id="PTHR43005:SF1">
    <property type="entry name" value="SPERMIDINE_PUTRESCINE TRANSPORT SYSTEM PERMEASE PROTEIN"/>
    <property type="match status" value="1"/>
</dbReference>
<sequence>MLAPAKLQPDNKLLAAVQSIWKYRISYLFIAPFMICFIVFILLPVVSAVALSFTYYNAIEAPRFIGWNNFRDMLSQDLILIKYALPNTLTFALIVGSGGYVCAFVLAWMIAILPGVYRKWFTLAMYTPSLASLVAMSIIWTPLLSSDRIGYLNSFLLKLSLISEPIAWVTSKEHLMTSMVVVSLWKSMGIGFLGMLAGILNVNPELYEAGRLDGIRSRLEEVWYITIPSTKPQMLFGAVMAIVSAIQISSIGTALSGMTPTPEYAGHMITSHIDDYGLTRFELGYATALTVCLLTIVYFAQKLSWKLFGTKEGE</sequence>
<feature type="transmembrane region" description="Helical" evidence="7">
    <location>
        <begin position="89"/>
        <end position="113"/>
    </location>
</feature>
<evidence type="ECO:0000313" key="10">
    <source>
        <dbReference type="Proteomes" id="UP001589776"/>
    </source>
</evidence>
<evidence type="ECO:0000256" key="3">
    <source>
        <dbReference type="ARBA" id="ARBA00022475"/>
    </source>
</evidence>
<accession>A0ABV6DE12</accession>
<evidence type="ECO:0000256" key="7">
    <source>
        <dbReference type="RuleBase" id="RU363032"/>
    </source>
</evidence>
<evidence type="ECO:0000256" key="1">
    <source>
        <dbReference type="ARBA" id="ARBA00004651"/>
    </source>
</evidence>
<evidence type="ECO:0000259" key="8">
    <source>
        <dbReference type="PROSITE" id="PS50928"/>
    </source>
</evidence>
<evidence type="ECO:0000256" key="5">
    <source>
        <dbReference type="ARBA" id="ARBA00022989"/>
    </source>
</evidence>
<dbReference type="PROSITE" id="PS50928">
    <property type="entry name" value="ABC_TM1"/>
    <property type="match status" value="1"/>
</dbReference>
<feature type="transmembrane region" description="Helical" evidence="7">
    <location>
        <begin position="283"/>
        <end position="300"/>
    </location>
</feature>
<dbReference type="Gene3D" id="1.10.3720.10">
    <property type="entry name" value="MetI-like"/>
    <property type="match status" value="1"/>
</dbReference>
<dbReference type="EMBL" id="JBHLWN010000001">
    <property type="protein sequence ID" value="MFC0210844.1"/>
    <property type="molecule type" value="Genomic_DNA"/>
</dbReference>
<evidence type="ECO:0000256" key="4">
    <source>
        <dbReference type="ARBA" id="ARBA00022692"/>
    </source>
</evidence>
<dbReference type="SUPFAM" id="SSF161098">
    <property type="entry name" value="MetI-like"/>
    <property type="match status" value="1"/>
</dbReference>
<keyword evidence="5 7" id="KW-1133">Transmembrane helix</keyword>
<comment type="similarity">
    <text evidence="7">Belongs to the binding-protein-dependent transport system permease family.</text>
</comment>
<protein>
    <submittedName>
        <fullName evidence="9">Carbohydrate ABC transporter permease</fullName>
    </submittedName>
</protein>
<keyword evidence="6 7" id="KW-0472">Membrane</keyword>
<name>A0ABV6DE12_9BACL</name>
<feature type="transmembrane region" description="Helical" evidence="7">
    <location>
        <begin position="234"/>
        <end position="255"/>
    </location>
</feature>
<gene>
    <name evidence="9" type="ORF">ACFFK0_00015</name>
</gene>
<evidence type="ECO:0000256" key="6">
    <source>
        <dbReference type="ARBA" id="ARBA00023136"/>
    </source>
</evidence>
<keyword evidence="3" id="KW-1003">Cell membrane</keyword>
<evidence type="ECO:0000256" key="2">
    <source>
        <dbReference type="ARBA" id="ARBA00022448"/>
    </source>
</evidence>
<reference evidence="9 10" key="1">
    <citation type="submission" date="2024-09" db="EMBL/GenBank/DDBJ databases">
        <authorList>
            <person name="Sun Q."/>
            <person name="Mori K."/>
        </authorList>
    </citation>
    <scope>NUCLEOTIDE SEQUENCE [LARGE SCALE GENOMIC DNA]</scope>
    <source>
        <strain evidence="9 10">CCM 7759</strain>
    </source>
</reference>
<keyword evidence="10" id="KW-1185">Reference proteome</keyword>
<dbReference type="Proteomes" id="UP001589776">
    <property type="component" value="Unassembled WGS sequence"/>
</dbReference>
<dbReference type="InterPro" id="IPR000515">
    <property type="entry name" value="MetI-like"/>
</dbReference>
<comment type="subcellular location">
    <subcellularLocation>
        <location evidence="1 7">Cell membrane</location>
        <topology evidence="1 7">Multi-pass membrane protein</topology>
    </subcellularLocation>
</comment>
<keyword evidence="4 7" id="KW-0812">Transmembrane</keyword>
<evidence type="ECO:0000313" key="9">
    <source>
        <dbReference type="EMBL" id="MFC0210844.1"/>
    </source>
</evidence>
<dbReference type="Pfam" id="PF00528">
    <property type="entry name" value="BPD_transp_1"/>
    <property type="match status" value="1"/>
</dbReference>
<feature type="domain" description="ABC transmembrane type-1" evidence="8">
    <location>
        <begin position="85"/>
        <end position="304"/>
    </location>
</feature>
<organism evidence="9 10">
    <name type="scientific">Paenibacillus chartarius</name>
    <dbReference type="NCBI Taxonomy" id="747481"/>
    <lineage>
        <taxon>Bacteria</taxon>
        <taxon>Bacillati</taxon>
        <taxon>Bacillota</taxon>
        <taxon>Bacilli</taxon>
        <taxon>Bacillales</taxon>
        <taxon>Paenibacillaceae</taxon>
        <taxon>Paenibacillus</taxon>
    </lineage>
</organism>
<dbReference type="PANTHER" id="PTHR43005">
    <property type="entry name" value="BLR7065 PROTEIN"/>
    <property type="match status" value="1"/>
</dbReference>
<dbReference type="CDD" id="cd06261">
    <property type="entry name" value="TM_PBP2"/>
    <property type="match status" value="1"/>
</dbReference>
<feature type="transmembrane region" description="Helical" evidence="7">
    <location>
        <begin position="120"/>
        <end position="140"/>
    </location>
</feature>
<feature type="transmembrane region" description="Helical" evidence="7">
    <location>
        <begin position="27"/>
        <end position="56"/>
    </location>
</feature>
<comment type="caution">
    <text evidence="9">The sequence shown here is derived from an EMBL/GenBank/DDBJ whole genome shotgun (WGS) entry which is preliminary data.</text>
</comment>